<comment type="subcellular location">
    <subcellularLocation>
        <location evidence="1 10">Cell inner membrane</location>
    </subcellularLocation>
</comment>
<feature type="transmembrane region" description="Helical" evidence="12">
    <location>
        <begin position="12"/>
        <end position="31"/>
    </location>
</feature>
<evidence type="ECO:0000259" key="14">
    <source>
        <dbReference type="Pfam" id="PF21687"/>
    </source>
</evidence>
<keyword evidence="5 10" id="KW-0997">Cell inner membrane</keyword>
<evidence type="ECO:0000256" key="8">
    <source>
        <dbReference type="ARBA" id="ARBA00022989"/>
    </source>
</evidence>
<keyword evidence="8 12" id="KW-1133">Transmembrane helix</keyword>
<dbReference type="InterPro" id="IPR049179">
    <property type="entry name" value="T2SSK_SAM-like_2nd"/>
</dbReference>
<dbReference type="InterPro" id="IPR005628">
    <property type="entry name" value="GspK"/>
</dbReference>
<dbReference type="Gene3D" id="1.10.40.60">
    <property type="entry name" value="EpsJ-like"/>
    <property type="match status" value="2"/>
</dbReference>
<feature type="domain" description="T2SS protein K first SAM-like" evidence="14">
    <location>
        <begin position="104"/>
        <end position="197"/>
    </location>
</feature>
<name>A0ABQ0A1P9_9GAMM</name>
<evidence type="ECO:0000256" key="3">
    <source>
        <dbReference type="ARBA" id="ARBA00022448"/>
    </source>
</evidence>
<reference evidence="15 16" key="1">
    <citation type="submission" date="2024-04" db="EMBL/GenBank/DDBJ databases">
        <title>Draft genome sequence of Thalassolituus maritimus NBRC 116585.</title>
        <authorList>
            <person name="Miyakawa T."/>
            <person name="Kusuya Y."/>
            <person name="Miura T."/>
        </authorList>
    </citation>
    <scope>NUCLEOTIDE SEQUENCE [LARGE SCALE GENOMIC DNA]</scope>
    <source>
        <strain evidence="15 16">5NW40-0001</strain>
    </source>
</reference>
<evidence type="ECO:0000256" key="1">
    <source>
        <dbReference type="ARBA" id="ARBA00004533"/>
    </source>
</evidence>
<evidence type="ECO:0000256" key="7">
    <source>
        <dbReference type="ARBA" id="ARBA00022927"/>
    </source>
</evidence>
<comment type="caution">
    <text evidence="15">The sequence shown here is derived from an EMBL/GenBank/DDBJ whole genome shotgun (WGS) entry which is preliminary data.</text>
</comment>
<dbReference type="PANTHER" id="PTHR38831:SF1">
    <property type="entry name" value="TYPE II SECRETION SYSTEM PROTEIN K-RELATED"/>
    <property type="match status" value="1"/>
</dbReference>
<evidence type="ECO:0000256" key="10">
    <source>
        <dbReference type="PIRNR" id="PIRNR002786"/>
    </source>
</evidence>
<keyword evidence="6 12" id="KW-0812">Transmembrane</keyword>
<evidence type="ECO:0000256" key="2">
    <source>
        <dbReference type="ARBA" id="ARBA00007246"/>
    </source>
</evidence>
<dbReference type="InterPro" id="IPR045584">
    <property type="entry name" value="Pilin-like"/>
</dbReference>
<dbReference type="InterPro" id="IPR038072">
    <property type="entry name" value="GspK_central_sf"/>
</dbReference>
<evidence type="ECO:0000256" key="11">
    <source>
        <dbReference type="SAM" id="MobiDB-lite"/>
    </source>
</evidence>
<evidence type="ECO:0000256" key="9">
    <source>
        <dbReference type="ARBA" id="ARBA00023136"/>
    </source>
</evidence>
<evidence type="ECO:0000313" key="15">
    <source>
        <dbReference type="EMBL" id="GAA6146304.1"/>
    </source>
</evidence>
<dbReference type="NCBIfam" id="NF037980">
    <property type="entry name" value="T2SS_GspK"/>
    <property type="match status" value="1"/>
</dbReference>
<keyword evidence="3 10" id="KW-0813">Transport</keyword>
<feature type="region of interest" description="Disordered" evidence="11">
    <location>
        <begin position="253"/>
        <end position="272"/>
    </location>
</feature>
<sequence>MTRSHTQQQGMVLLMVLLIFSVVAVLATSMIDRQSIDIERSQTLFTQQQARLYALGAESATRSGLYMDWEADAAIDHAMEEWTVERTFPLDPGIINIRIQDAQGRFNLNSLLPGGASAVHEQRFKNLLSLLGLEPVIASDWAKWLNKESNVDNKYLSMEPSYRPAYQACKHTSELMLIEGVDLTAYAKLEPYIACLPASVQLNVNTALDFVLASIDSRLTLTDAEQLIAERGQAGFKSVQDFMGSSVLSKLKNGARNDDSSTGSAGNEEQTPLVETDFSVTTEFFEMFARIDLNGRIGTVEALIYRNKADGSMATVRRDFSRRAAREAW</sequence>
<evidence type="ECO:0000256" key="12">
    <source>
        <dbReference type="SAM" id="Phobius"/>
    </source>
</evidence>
<proteinExistence type="inferred from homology"/>
<dbReference type="Pfam" id="PF03934">
    <property type="entry name" value="T2SSK"/>
    <property type="match status" value="1"/>
</dbReference>
<feature type="compositionally biased region" description="Polar residues" evidence="11">
    <location>
        <begin position="260"/>
        <end position="270"/>
    </location>
</feature>
<dbReference type="Proteomes" id="UP001481413">
    <property type="component" value="Unassembled WGS sequence"/>
</dbReference>
<gene>
    <name evidence="15" type="primary">xcpX</name>
    <name evidence="15" type="ORF">NBRC116585_24220</name>
</gene>
<dbReference type="SUPFAM" id="SSF54523">
    <property type="entry name" value="Pili subunits"/>
    <property type="match status" value="1"/>
</dbReference>
<protein>
    <recommendedName>
        <fullName evidence="10">Type II secretion system protein K</fullName>
    </recommendedName>
</protein>
<evidence type="ECO:0000313" key="16">
    <source>
        <dbReference type="Proteomes" id="UP001481413"/>
    </source>
</evidence>
<dbReference type="Pfam" id="PF21687">
    <property type="entry name" value="T2SSK_1st"/>
    <property type="match status" value="1"/>
</dbReference>
<dbReference type="RefSeq" id="WP_353295529.1">
    <property type="nucleotide sequence ID" value="NZ_BAABWH010000006.1"/>
</dbReference>
<evidence type="ECO:0000256" key="4">
    <source>
        <dbReference type="ARBA" id="ARBA00022475"/>
    </source>
</evidence>
<keyword evidence="4 10" id="KW-1003">Cell membrane</keyword>
<accession>A0ABQ0A1P9</accession>
<comment type="similarity">
    <text evidence="2 10">Belongs to the GSP K family.</text>
</comment>
<dbReference type="SUPFAM" id="SSF158544">
    <property type="entry name" value="GspK insert domain-like"/>
    <property type="match status" value="2"/>
</dbReference>
<evidence type="ECO:0000256" key="6">
    <source>
        <dbReference type="ARBA" id="ARBA00022692"/>
    </source>
</evidence>
<dbReference type="PANTHER" id="PTHR38831">
    <property type="entry name" value="TYPE II SECRETION SYSTEM PROTEIN K"/>
    <property type="match status" value="1"/>
</dbReference>
<dbReference type="PIRSF" id="PIRSF002786">
    <property type="entry name" value="XcpX"/>
    <property type="match status" value="1"/>
</dbReference>
<dbReference type="InterPro" id="IPR049031">
    <property type="entry name" value="T2SSK_SAM-like_1st"/>
</dbReference>
<evidence type="ECO:0000256" key="5">
    <source>
        <dbReference type="ARBA" id="ARBA00022519"/>
    </source>
</evidence>
<keyword evidence="9 10" id="KW-0472">Membrane</keyword>
<evidence type="ECO:0000259" key="13">
    <source>
        <dbReference type="Pfam" id="PF03934"/>
    </source>
</evidence>
<dbReference type="EMBL" id="BAABWH010000006">
    <property type="protein sequence ID" value="GAA6146304.1"/>
    <property type="molecule type" value="Genomic_DNA"/>
</dbReference>
<feature type="domain" description="T2SS protein K second SAM-like" evidence="13">
    <location>
        <begin position="202"/>
        <end position="254"/>
    </location>
</feature>
<organism evidence="15 16">
    <name type="scientific">Thalassolituus maritimus</name>
    <dbReference type="NCBI Taxonomy" id="484498"/>
    <lineage>
        <taxon>Bacteria</taxon>
        <taxon>Pseudomonadati</taxon>
        <taxon>Pseudomonadota</taxon>
        <taxon>Gammaproteobacteria</taxon>
        <taxon>Oceanospirillales</taxon>
        <taxon>Oceanospirillaceae</taxon>
        <taxon>Thalassolituus</taxon>
    </lineage>
</organism>
<keyword evidence="7" id="KW-0653">Protein transport</keyword>
<dbReference type="Gene3D" id="3.30.1300.30">
    <property type="entry name" value="GSPII I/J protein-like"/>
    <property type="match status" value="1"/>
</dbReference>
<keyword evidence="16" id="KW-1185">Reference proteome</keyword>